<dbReference type="Proteomes" id="UP000052023">
    <property type="component" value="Unassembled WGS sequence"/>
</dbReference>
<keyword evidence="3" id="KW-1185">Reference proteome</keyword>
<dbReference type="PANTHER" id="PTHR46401">
    <property type="entry name" value="GLYCOSYLTRANSFERASE WBBK-RELATED"/>
    <property type="match status" value="1"/>
</dbReference>
<dbReference type="AlphaFoldDB" id="A0A0R3MUE5"/>
<evidence type="ECO:0000259" key="1">
    <source>
        <dbReference type="Pfam" id="PF00534"/>
    </source>
</evidence>
<dbReference type="Gene3D" id="3.40.50.2000">
    <property type="entry name" value="Glycogen Phosphorylase B"/>
    <property type="match status" value="1"/>
</dbReference>
<proteinExistence type="predicted"/>
<name>A0A0R3MUE5_9BRAD</name>
<dbReference type="CDD" id="cd03809">
    <property type="entry name" value="GT4_MtfB-like"/>
    <property type="match status" value="1"/>
</dbReference>
<evidence type="ECO:0000313" key="3">
    <source>
        <dbReference type="Proteomes" id="UP000052023"/>
    </source>
</evidence>
<keyword evidence="2" id="KW-0808">Transferase</keyword>
<gene>
    <name evidence="2" type="ORF">CQ13_27245</name>
</gene>
<protein>
    <submittedName>
        <fullName evidence="2">Glycosyl transferase</fullName>
    </submittedName>
</protein>
<organism evidence="2 3">
    <name type="scientific">Bradyrhizobium retamae</name>
    <dbReference type="NCBI Taxonomy" id="1300035"/>
    <lineage>
        <taxon>Bacteria</taxon>
        <taxon>Pseudomonadati</taxon>
        <taxon>Pseudomonadota</taxon>
        <taxon>Alphaproteobacteria</taxon>
        <taxon>Hyphomicrobiales</taxon>
        <taxon>Nitrobacteraceae</taxon>
        <taxon>Bradyrhizobium</taxon>
    </lineage>
</organism>
<dbReference type="InterPro" id="IPR001296">
    <property type="entry name" value="Glyco_trans_1"/>
</dbReference>
<reference evidence="2 3" key="1">
    <citation type="submission" date="2014-03" db="EMBL/GenBank/DDBJ databases">
        <title>Bradyrhizobium valentinum sp. nov., isolated from effective nodules of Lupinus mariae-josephae, a lupine endemic of basic-lime soils in Eastern Spain.</title>
        <authorList>
            <person name="Duran D."/>
            <person name="Rey L."/>
            <person name="Navarro A."/>
            <person name="Busquets A."/>
            <person name="Imperial J."/>
            <person name="Ruiz-Argueso T."/>
        </authorList>
    </citation>
    <scope>NUCLEOTIDE SEQUENCE [LARGE SCALE GENOMIC DNA]</scope>
    <source>
        <strain evidence="2 3">Ro19</strain>
    </source>
</reference>
<dbReference type="SUPFAM" id="SSF53756">
    <property type="entry name" value="UDP-Glycosyltransferase/glycogen phosphorylase"/>
    <property type="match status" value="1"/>
</dbReference>
<dbReference type="EMBL" id="LLYA01000158">
    <property type="protein sequence ID" value="KRR23768.1"/>
    <property type="molecule type" value="Genomic_DNA"/>
</dbReference>
<dbReference type="PANTHER" id="PTHR46401:SF8">
    <property type="entry name" value="BLL6006 PROTEIN"/>
    <property type="match status" value="1"/>
</dbReference>
<comment type="caution">
    <text evidence="2">The sequence shown here is derived from an EMBL/GenBank/DDBJ whole genome shotgun (WGS) entry which is preliminary data.</text>
</comment>
<sequence length="390" mass="43402">MNEGAPLRLAFTHIPRRLWAGGYNYQSNLFQALSKFRTGEFAPILFAGSGDDDAELAPLAAIPGVEVVRSAAFDGRAGLAAALAWGLDREAVAEFRTHRVDAIFEAARFFGWRLPYPAVAWFPDFQHRRLPQLFPAAARWRREAGFRMQIASGRTVMLSSESSHRDFRKFYPGAKNEVCVVRFATGPSPAFLTANPAEIVAQYQLPEKYFYLPNQFYTHKNHQVVVDALAILAERGFDTVVCASGSTEDRRERGYFDEVMAGVRSRGLEKRFRHLGLIPLSHVYALLRACTALINPSRSEGWSTTVEEAKSFGVPMILSDLDVHREQTNDTASYFGTDDPATLADHLVGASQDSQVSVVRKVVPHQEYRVAAFAADFANTIHRAMQVSPS</sequence>
<feature type="domain" description="Glycosyl transferase family 1" evidence="1">
    <location>
        <begin position="207"/>
        <end position="345"/>
    </location>
</feature>
<dbReference type="Pfam" id="PF00534">
    <property type="entry name" value="Glycos_transf_1"/>
    <property type="match status" value="1"/>
</dbReference>
<dbReference type="OrthoDB" id="9801609at2"/>
<accession>A0A0R3MUE5</accession>
<dbReference type="GO" id="GO:0016757">
    <property type="term" value="F:glycosyltransferase activity"/>
    <property type="evidence" value="ECO:0007669"/>
    <property type="project" value="InterPro"/>
</dbReference>
<evidence type="ECO:0000313" key="2">
    <source>
        <dbReference type="EMBL" id="KRR23768.1"/>
    </source>
</evidence>